<dbReference type="OrthoDB" id="1880850at2759"/>
<keyword evidence="4" id="KW-1185">Reference proteome</keyword>
<dbReference type="GO" id="GO:0006075">
    <property type="term" value="P:(1-&gt;3)-beta-D-glucan biosynthetic process"/>
    <property type="evidence" value="ECO:0007669"/>
    <property type="project" value="InterPro"/>
</dbReference>
<feature type="non-terminal residue" evidence="3">
    <location>
        <position position="887"/>
    </location>
</feature>
<protein>
    <submittedName>
        <fullName evidence="3">Glucan synthase like 7</fullName>
    </submittedName>
</protein>
<dbReference type="InterPro" id="IPR003440">
    <property type="entry name" value="Glyco_trans_48_dom"/>
</dbReference>
<comment type="caution">
    <text evidence="3">The sequence shown here is derived from an EMBL/GenBank/DDBJ whole genome shotgun (WGS) entry which is preliminary data.</text>
</comment>
<dbReference type="PANTHER" id="PTHR12741:SF48">
    <property type="entry name" value="1,3-BETA-GLUCAN SYNTHASE COMPONENT FKS1-RELATED"/>
    <property type="match status" value="1"/>
</dbReference>
<dbReference type="GO" id="GO:0005886">
    <property type="term" value="C:plasma membrane"/>
    <property type="evidence" value="ECO:0007669"/>
    <property type="project" value="TreeGrafter"/>
</dbReference>
<feature type="compositionally biased region" description="Low complexity" evidence="1">
    <location>
        <begin position="36"/>
        <end position="50"/>
    </location>
</feature>
<feature type="region of interest" description="Disordered" evidence="1">
    <location>
        <begin position="120"/>
        <end position="149"/>
    </location>
</feature>
<reference evidence="4" key="1">
    <citation type="journal article" date="2015" name="PLoS Genet.">
        <title>Genome Sequence and Transcriptome Analyses of Chrysochromulina tobin: Metabolic Tools for Enhanced Algal Fitness in the Prominent Order Prymnesiales (Haptophyceae).</title>
        <authorList>
            <person name="Hovde B.T."/>
            <person name="Deodato C.R."/>
            <person name="Hunsperger H.M."/>
            <person name="Ryken S.A."/>
            <person name="Yost W."/>
            <person name="Jha R.K."/>
            <person name="Patterson J."/>
            <person name="Monnat R.J. Jr."/>
            <person name="Barlow S.B."/>
            <person name="Starkenburg S.R."/>
            <person name="Cattolico R.A."/>
        </authorList>
    </citation>
    <scope>NUCLEOTIDE SEQUENCE</scope>
    <source>
        <strain evidence="4">CCMP291</strain>
    </source>
</reference>
<evidence type="ECO:0000313" key="4">
    <source>
        <dbReference type="Proteomes" id="UP000037460"/>
    </source>
</evidence>
<dbReference type="Pfam" id="PF02364">
    <property type="entry name" value="Glucan_synthase"/>
    <property type="match status" value="2"/>
</dbReference>
<dbReference type="GO" id="GO:0000148">
    <property type="term" value="C:1,3-beta-D-glucan synthase complex"/>
    <property type="evidence" value="ECO:0007669"/>
    <property type="project" value="InterPro"/>
</dbReference>
<organism evidence="3 4">
    <name type="scientific">Chrysochromulina tobinii</name>
    <dbReference type="NCBI Taxonomy" id="1460289"/>
    <lineage>
        <taxon>Eukaryota</taxon>
        <taxon>Haptista</taxon>
        <taxon>Haptophyta</taxon>
        <taxon>Prymnesiophyceae</taxon>
        <taxon>Prymnesiales</taxon>
        <taxon>Chrysochromulinaceae</taxon>
        <taxon>Chrysochromulina</taxon>
    </lineage>
</organism>
<sequence>MSASPPPLTGGEGERGREGVSATPPPPTPAADARLAHSSTASASRPSTAAGGNARSGVAFRASLFQGHPISMSHLAEHLSRCTRVDRRTRTRLTGATGGSGSLRVSSCVRAVGRASGFKFSSKLGGGGDDEGEGGAQPEGSHSAAQMAIGHARATSTMRSLLNTAPRLTEQQAQSIRESSCMPSDADTGAIHARFQDMADALPLIAEVLQLVGDVFRGGELSRNAAADLAKGSYAHEYVQEEVEVYSELRRLVRLDLFSDAQTVVNALNALKEDDAVTTLEALVRCLTTPNPGGEPVNDEAKRQLIFFSNSLHNARMSQPPPIEKMKSFTAFTPYYAEDVIYTEADLYCKAAGGKGEATKEDEATLLDLLQALFPDEWENFKERQEMGEAGLRSGAFGSDFVESLRGWASDRAQVLSRTVRGVQRYGDGLRCLARLEDISEEEIEWLVATKFEYVVACQIYGKQRRSQNQADVDKADAIDKLRRTYAANLRIAFVDDPEAEGARNPHFSSVLLAIEPESQRDLVLYKVRLPGNPIIGEGKPENQNHAVIFAHGEYLQTLDMNQDNYLGESLKMRNLLELFTGDVRLVGFPEHVFSVSGGAVAHFSGSNEFVFGTTVQRFLTWPLMVRFHYGHPDVWDKLWAISSGGVAKASRTLHVSEDIFGGFNVVMRGGTIDYAEFIHVGKGRDMSFIAVSGFESKISCGAAVTSASRDILRLMRAFDIFRLFSFYASMVGFYVTTLQSMWSVYLLALCQLLLAVMGMDVYDHFEYAAIGGSDACAEAAAAAREPSVAGRMRRQLEGGLTVVEHTYDFNQAGPSARVVDNFDWAEFISFHDFRSTSAAGGGSGLGGYIGAEASAADGLYDDSTVGEEPTKIITARYAMSTYNTAM</sequence>
<dbReference type="PANTHER" id="PTHR12741">
    <property type="entry name" value="LYST-INTERACTING PROTEIN LIP5 DOPAMINE RESPONSIVE PROTEIN DRG-1"/>
    <property type="match status" value="1"/>
</dbReference>
<name>A0A0M0JPG2_9EUKA</name>
<evidence type="ECO:0000256" key="1">
    <source>
        <dbReference type="SAM" id="MobiDB-lite"/>
    </source>
</evidence>
<gene>
    <name evidence="3" type="ORF">Ctob_002339</name>
</gene>
<feature type="region of interest" description="Disordered" evidence="1">
    <location>
        <begin position="1"/>
        <end position="53"/>
    </location>
</feature>
<dbReference type="AlphaFoldDB" id="A0A0M0JPG2"/>
<dbReference type="Proteomes" id="UP000037460">
    <property type="component" value="Unassembled WGS sequence"/>
</dbReference>
<feature type="domain" description="Glycosyl transferase 48" evidence="2">
    <location>
        <begin position="297"/>
        <end position="387"/>
    </location>
</feature>
<dbReference type="EMBL" id="JWZX01002565">
    <property type="protein sequence ID" value="KOO28461.1"/>
    <property type="molecule type" value="Genomic_DNA"/>
</dbReference>
<evidence type="ECO:0000259" key="2">
    <source>
        <dbReference type="Pfam" id="PF02364"/>
    </source>
</evidence>
<accession>A0A0M0JPG2</accession>
<evidence type="ECO:0000313" key="3">
    <source>
        <dbReference type="EMBL" id="KOO28461.1"/>
    </source>
</evidence>
<feature type="domain" description="Glycosyl transferase 48" evidence="2">
    <location>
        <begin position="401"/>
        <end position="759"/>
    </location>
</feature>
<dbReference type="GO" id="GO:0003843">
    <property type="term" value="F:1,3-beta-D-glucan synthase activity"/>
    <property type="evidence" value="ECO:0007669"/>
    <property type="project" value="InterPro"/>
</dbReference>
<proteinExistence type="predicted"/>